<evidence type="ECO:0000259" key="1">
    <source>
        <dbReference type="Pfam" id="PF01738"/>
    </source>
</evidence>
<dbReference type="Gene3D" id="3.40.50.1820">
    <property type="entry name" value="alpha/beta hydrolase"/>
    <property type="match status" value="1"/>
</dbReference>
<dbReference type="PANTHER" id="PTHR46623:SF6">
    <property type="entry name" value="ALPHA_BETA-HYDROLASES SUPERFAMILY PROTEIN"/>
    <property type="match status" value="1"/>
</dbReference>
<keyword evidence="3" id="KW-1185">Reference proteome</keyword>
<dbReference type="InterPro" id="IPR002925">
    <property type="entry name" value="Dienelactn_hydro"/>
</dbReference>
<gene>
    <name evidence="2" type="ORF">HNR10_002571</name>
</gene>
<keyword evidence="2" id="KW-0378">Hydrolase</keyword>
<dbReference type="Pfam" id="PF01738">
    <property type="entry name" value="DLH"/>
    <property type="match status" value="1"/>
</dbReference>
<proteinExistence type="predicted"/>
<organism evidence="2 3">
    <name type="scientific">Nocardiopsis aegyptia</name>
    <dbReference type="NCBI Taxonomy" id="220378"/>
    <lineage>
        <taxon>Bacteria</taxon>
        <taxon>Bacillati</taxon>
        <taxon>Actinomycetota</taxon>
        <taxon>Actinomycetes</taxon>
        <taxon>Streptosporangiales</taxon>
        <taxon>Nocardiopsidaceae</taxon>
        <taxon>Nocardiopsis</taxon>
    </lineage>
</organism>
<dbReference type="EC" id="3.1.1.45" evidence="2"/>
<sequence>MTDIDLSEYTRDGDGSRRLRGYLARPDGEGPWPGVVVLHEVFGVDEEMRRHADRLAGLGYLALLPDLYSDGGMLRCVARTMRAVSTGHGRAFTDISAARSWLLAQPDCTGRIGVVGFCMGGGFAIAAAPDFDAAAPNYGLMPPDLAAAVRGTCPTVASYAARDRMLRGAAPRLERALNAEGVPNDVKEYPEAGHSFMNVGPARPAALRVVLRAMGTGPHPESAADAWRRIEAFFGEHLGSERTDGEPYGGGGVPL</sequence>
<dbReference type="InterPro" id="IPR029058">
    <property type="entry name" value="AB_hydrolase_fold"/>
</dbReference>
<protein>
    <submittedName>
        <fullName evidence="2">Carboxymethylenebutenolidase</fullName>
        <ecNumber evidence="2">3.1.1.45</ecNumber>
    </submittedName>
</protein>
<evidence type="ECO:0000313" key="3">
    <source>
        <dbReference type="Proteomes" id="UP000572051"/>
    </source>
</evidence>
<reference evidence="2 3" key="1">
    <citation type="submission" date="2020-07" db="EMBL/GenBank/DDBJ databases">
        <title>Sequencing the genomes of 1000 actinobacteria strains.</title>
        <authorList>
            <person name="Klenk H.-P."/>
        </authorList>
    </citation>
    <scope>NUCLEOTIDE SEQUENCE [LARGE SCALE GENOMIC DNA]</scope>
    <source>
        <strain evidence="2 3">DSM 44442</strain>
    </source>
</reference>
<comment type="caution">
    <text evidence="2">The sequence shown here is derived from an EMBL/GenBank/DDBJ whole genome shotgun (WGS) entry which is preliminary data.</text>
</comment>
<dbReference type="Proteomes" id="UP000572051">
    <property type="component" value="Unassembled WGS sequence"/>
</dbReference>
<feature type="domain" description="Dienelactone hydrolase" evidence="1">
    <location>
        <begin position="19"/>
        <end position="237"/>
    </location>
</feature>
<dbReference type="GO" id="GO:0008806">
    <property type="term" value="F:carboxymethylenebutenolidase activity"/>
    <property type="evidence" value="ECO:0007669"/>
    <property type="project" value="UniProtKB-EC"/>
</dbReference>
<dbReference type="SUPFAM" id="SSF53474">
    <property type="entry name" value="alpha/beta-Hydrolases"/>
    <property type="match status" value="1"/>
</dbReference>
<dbReference type="EMBL" id="JACCFS010000001">
    <property type="protein sequence ID" value="NYJ34690.1"/>
    <property type="molecule type" value="Genomic_DNA"/>
</dbReference>
<dbReference type="RefSeq" id="WP_179823431.1">
    <property type="nucleotide sequence ID" value="NZ_JACCFS010000001.1"/>
</dbReference>
<dbReference type="AlphaFoldDB" id="A0A7Z0ENX9"/>
<accession>A0A7Z0ENX9</accession>
<dbReference type="PANTHER" id="PTHR46623">
    <property type="entry name" value="CARBOXYMETHYLENEBUTENOLIDASE-RELATED"/>
    <property type="match status" value="1"/>
</dbReference>
<dbReference type="InterPro" id="IPR051049">
    <property type="entry name" value="Dienelactone_hydrolase-like"/>
</dbReference>
<evidence type="ECO:0000313" key="2">
    <source>
        <dbReference type="EMBL" id="NYJ34690.1"/>
    </source>
</evidence>
<name>A0A7Z0ENX9_9ACTN</name>